<evidence type="ECO:0000313" key="7">
    <source>
        <dbReference type="EMBL" id="KAH7935625.1"/>
    </source>
</evidence>
<reference evidence="7" key="1">
    <citation type="journal article" date="2020" name="Cell">
        <title>Large-Scale Comparative Analyses of Tick Genomes Elucidate Their Genetic Diversity and Vector Capacities.</title>
        <authorList>
            <consortium name="Tick Genome and Microbiome Consortium (TIGMIC)"/>
            <person name="Jia N."/>
            <person name="Wang J."/>
            <person name="Shi W."/>
            <person name="Du L."/>
            <person name="Sun Y."/>
            <person name="Zhan W."/>
            <person name="Jiang J.F."/>
            <person name="Wang Q."/>
            <person name="Zhang B."/>
            <person name="Ji P."/>
            <person name="Bell-Sakyi L."/>
            <person name="Cui X.M."/>
            <person name="Yuan T.T."/>
            <person name="Jiang B.G."/>
            <person name="Yang W.F."/>
            <person name="Lam T.T."/>
            <person name="Chang Q.C."/>
            <person name="Ding S.J."/>
            <person name="Wang X.J."/>
            <person name="Zhu J.G."/>
            <person name="Ruan X.D."/>
            <person name="Zhao L."/>
            <person name="Wei J.T."/>
            <person name="Ye R.Z."/>
            <person name="Que T.C."/>
            <person name="Du C.H."/>
            <person name="Zhou Y.H."/>
            <person name="Cheng J.X."/>
            <person name="Dai P.F."/>
            <person name="Guo W.B."/>
            <person name="Han X.H."/>
            <person name="Huang E.J."/>
            <person name="Li L.F."/>
            <person name="Wei W."/>
            <person name="Gao Y.C."/>
            <person name="Liu J.Z."/>
            <person name="Shao H.Z."/>
            <person name="Wang X."/>
            <person name="Wang C.C."/>
            <person name="Yang T.C."/>
            <person name="Huo Q.B."/>
            <person name="Li W."/>
            <person name="Chen H.Y."/>
            <person name="Chen S.E."/>
            <person name="Zhou L.G."/>
            <person name="Ni X.B."/>
            <person name="Tian J.H."/>
            <person name="Sheng Y."/>
            <person name="Liu T."/>
            <person name="Pan Y.S."/>
            <person name="Xia L.Y."/>
            <person name="Li J."/>
            <person name="Zhao F."/>
            <person name="Cao W.C."/>
        </authorList>
    </citation>
    <scope>NUCLEOTIDE SEQUENCE</scope>
    <source>
        <strain evidence="7">Rsan-2018</strain>
    </source>
</reference>
<comment type="caution">
    <text evidence="7">The sequence shown here is derived from an EMBL/GenBank/DDBJ whole genome shotgun (WGS) entry which is preliminary data.</text>
</comment>
<proteinExistence type="inferred from homology"/>
<evidence type="ECO:0000256" key="3">
    <source>
        <dbReference type="ARBA" id="ARBA00022729"/>
    </source>
</evidence>
<name>A0A9D4SNT1_RHISA</name>
<dbReference type="Gene3D" id="1.20.120.980">
    <property type="entry name" value="Serine carboxypeptidase S28, SKS domain"/>
    <property type="match status" value="1"/>
</dbReference>
<dbReference type="InterPro" id="IPR008758">
    <property type="entry name" value="Peptidase_S28"/>
</dbReference>
<comment type="similarity">
    <text evidence="1">Belongs to the peptidase S28 family.</text>
</comment>
<keyword evidence="3 6" id="KW-0732">Signal</keyword>
<evidence type="ECO:0000256" key="2">
    <source>
        <dbReference type="ARBA" id="ARBA00022670"/>
    </source>
</evidence>
<evidence type="ECO:0000256" key="5">
    <source>
        <dbReference type="ARBA" id="ARBA00023180"/>
    </source>
</evidence>
<dbReference type="EMBL" id="JABSTV010001255">
    <property type="protein sequence ID" value="KAH7935625.1"/>
    <property type="molecule type" value="Genomic_DNA"/>
</dbReference>
<sequence length="1136" mass="128236">MLRPVASLALIAMFVHASSQAALNLSHTYHTFDALGIMWEWARDFKALLVFPEHRYYGKSLPFGKDSFKAPEMTAYLTTEQALADYVDLVIWLKKNIKGARTSRVAAFGGHHAGMLATWFRTKYPHTVRAALASSAPFKMFSPATTCDTFYKAVTNVYKQTWKYCPRERLSSNHFAAFRGWIRDSLIGVTLVNYPFRSSQVPPHPLKQCTEFVLPLCGDGVADMFYPTEWDYAKFCQKCRLQFGVHPEVDRLVRALGGFNLNGDMDPWAAYGIDVAPSGYTEYRGIRGGAHCVDLRYSNDRWDQHSLRLSRRLDHFAFHNNKTFEIRYAMADQYWDHDGGPIFFYTGNEDEVENFITNTGIMWEWAPEFNALIVFAEHRFYGQSLPFGNKSYEQAMADYADLILHLKYTLPGAEKSAVVAFGGSYGGMLAAWFRVKYPHIVTASLAASAPINMSPGLVPCGKFNEAVTAAYERESELCLHALLCIFLSQNNYDVAGCKQLRQKFGLCQSLHPTNYTLLRDWLKEIYGTIALVNFPEPSDLVGAVPGNPVRVACEGFLKAPENNRSALIDAVARAVNVLFNSTGQRKCHDLFIYQRNLAGYNFQKCNELMTATCGNGVTDMFFPYTWNATAELERCKKQFGITPDFYRTIMLYGGDRFDTASNIIFSNGELDPWSALGVVEPLSNDVVVLNIPGAAHHVDLRFSRSSDSPEVVRARQIEKTYIRRWIAEADESPERSRKELDHFAFHNNKTFKLRYLMDGRYWDREGGPIFIYPGNENNIEAFALATGAIWEWAPEFGALVVFAEHRFFGKSLPFGNESFESPDKLGYLSSDQALADYADLILHLKYTLPGAEKSAVIAIGGSYGGLLAAWMRLKFPHIVDGALSSGGPFNMPPGLAPCSTYSEAVTNAYRSVSEQCVTAIRNSWPLMERLAYTEAGARQLQEKFKTCQPLHPSNYTLFRDMLRDTYGVMAMSNYAEESELVSTPAYPVKPFCGNGVSDMFYPFTWSATAERGRCQKKFGITPDFYRTVMMYGGSKFSTATNIIFSNGELDPWSALGVQEPPNDKVVVIVIPGVAHHVDLRFASPTDSRAVRQARLIEKNYIRQWISQEPPRSRRKKNEPRVINLKEETSFFNAYRF</sequence>
<dbReference type="Proteomes" id="UP000821837">
    <property type="component" value="Unassembled WGS sequence"/>
</dbReference>
<accession>A0A9D4SNT1</accession>
<evidence type="ECO:0000256" key="4">
    <source>
        <dbReference type="ARBA" id="ARBA00022801"/>
    </source>
</evidence>
<evidence type="ECO:0000256" key="1">
    <source>
        <dbReference type="ARBA" id="ARBA00011079"/>
    </source>
</evidence>
<dbReference type="InterPro" id="IPR029058">
    <property type="entry name" value="AB_hydrolase_fold"/>
</dbReference>
<dbReference type="PANTHER" id="PTHR11010:SF120">
    <property type="entry name" value="LYSOSOMAL PRO-X CARBOXYPEPTIDASE"/>
    <property type="match status" value="1"/>
</dbReference>
<organism evidence="7 8">
    <name type="scientific">Rhipicephalus sanguineus</name>
    <name type="common">Brown dog tick</name>
    <name type="synonym">Ixodes sanguineus</name>
    <dbReference type="NCBI Taxonomy" id="34632"/>
    <lineage>
        <taxon>Eukaryota</taxon>
        <taxon>Metazoa</taxon>
        <taxon>Ecdysozoa</taxon>
        <taxon>Arthropoda</taxon>
        <taxon>Chelicerata</taxon>
        <taxon>Arachnida</taxon>
        <taxon>Acari</taxon>
        <taxon>Parasitiformes</taxon>
        <taxon>Ixodida</taxon>
        <taxon>Ixodoidea</taxon>
        <taxon>Ixodidae</taxon>
        <taxon>Rhipicephalinae</taxon>
        <taxon>Rhipicephalus</taxon>
        <taxon>Rhipicephalus</taxon>
    </lineage>
</organism>
<reference evidence="7" key="2">
    <citation type="submission" date="2021-09" db="EMBL/GenBank/DDBJ databases">
        <authorList>
            <person name="Jia N."/>
            <person name="Wang J."/>
            <person name="Shi W."/>
            <person name="Du L."/>
            <person name="Sun Y."/>
            <person name="Zhan W."/>
            <person name="Jiang J."/>
            <person name="Wang Q."/>
            <person name="Zhang B."/>
            <person name="Ji P."/>
            <person name="Sakyi L.B."/>
            <person name="Cui X."/>
            <person name="Yuan T."/>
            <person name="Jiang B."/>
            <person name="Yang W."/>
            <person name="Lam T.T.-Y."/>
            <person name="Chang Q."/>
            <person name="Ding S."/>
            <person name="Wang X."/>
            <person name="Zhu J."/>
            <person name="Ruan X."/>
            <person name="Zhao L."/>
            <person name="Wei J."/>
            <person name="Que T."/>
            <person name="Du C."/>
            <person name="Cheng J."/>
            <person name="Dai P."/>
            <person name="Han X."/>
            <person name="Huang E."/>
            <person name="Gao Y."/>
            <person name="Liu J."/>
            <person name="Shao H."/>
            <person name="Ye R."/>
            <person name="Li L."/>
            <person name="Wei W."/>
            <person name="Wang X."/>
            <person name="Wang C."/>
            <person name="Huo Q."/>
            <person name="Li W."/>
            <person name="Guo W."/>
            <person name="Chen H."/>
            <person name="Chen S."/>
            <person name="Zhou L."/>
            <person name="Zhou L."/>
            <person name="Ni X."/>
            <person name="Tian J."/>
            <person name="Zhou Y."/>
            <person name="Sheng Y."/>
            <person name="Liu T."/>
            <person name="Pan Y."/>
            <person name="Xia L."/>
            <person name="Li J."/>
            <person name="Zhao F."/>
            <person name="Cao W."/>
        </authorList>
    </citation>
    <scope>NUCLEOTIDE SEQUENCE</scope>
    <source>
        <strain evidence="7">Rsan-2018</strain>
        <tissue evidence="7">Larvae</tissue>
    </source>
</reference>
<evidence type="ECO:0000256" key="6">
    <source>
        <dbReference type="SAM" id="SignalP"/>
    </source>
</evidence>
<keyword evidence="4" id="KW-0378">Hydrolase</keyword>
<feature type="signal peptide" evidence="6">
    <location>
        <begin position="1"/>
        <end position="17"/>
    </location>
</feature>
<evidence type="ECO:0008006" key="9">
    <source>
        <dbReference type="Google" id="ProtNLM"/>
    </source>
</evidence>
<dbReference type="Pfam" id="PF05577">
    <property type="entry name" value="Peptidase_S28"/>
    <property type="match status" value="4"/>
</dbReference>
<dbReference type="InterPro" id="IPR042269">
    <property type="entry name" value="Ser_carbopepase_S28_SKS"/>
</dbReference>
<evidence type="ECO:0000313" key="8">
    <source>
        <dbReference type="Proteomes" id="UP000821837"/>
    </source>
</evidence>
<dbReference type="VEuPathDB" id="VectorBase:RSAN_027332"/>
<dbReference type="PANTHER" id="PTHR11010">
    <property type="entry name" value="PROTEASE S28 PRO-X CARBOXYPEPTIDASE-RELATED"/>
    <property type="match status" value="1"/>
</dbReference>
<gene>
    <name evidence="7" type="ORF">HPB52_010570</name>
</gene>
<dbReference type="GO" id="GO:0006508">
    <property type="term" value="P:proteolysis"/>
    <property type="evidence" value="ECO:0007669"/>
    <property type="project" value="UniProtKB-KW"/>
</dbReference>
<dbReference type="SUPFAM" id="SSF53474">
    <property type="entry name" value="alpha/beta-Hydrolases"/>
    <property type="match status" value="4"/>
</dbReference>
<dbReference type="VEuPathDB" id="VectorBase:RSAN_050810"/>
<feature type="chain" id="PRO_5039140442" description="Prolylcarboxypeptidase" evidence="6">
    <location>
        <begin position="18"/>
        <end position="1136"/>
    </location>
</feature>
<dbReference type="VEuPathDB" id="VectorBase:RSAN_032557"/>
<protein>
    <recommendedName>
        <fullName evidence="9">Prolylcarboxypeptidase</fullName>
    </recommendedName>
</protein>
<keyword evidence="2" id="KW-0645">Protease</keyword>
<dbReference type="GO" id="GO:0070008">
    <property type="term" value="F:serine-type exopeptidase activity"/>
    <property type="evidence" value="ECO:0007669"/>
    <property type="project" value="InterPro"/>
</dbReference>
<keyword evidence="5" id="KW-0325">Glycoprotein</keyword>
<dbReference type="GO" id="GO:0008239">
    <property type="term" value="F:dipeptidyl-peptidase activity"/>
    <property type="evidence" value="ECO:0007669"/>
    <property type="project" value="TreeGrafter"/>
</dbReference>
<dbReference type="Gene3D" id="3.40.50.1820">
    <property type="entry name" value="alpha/beta hydrolase"/>
    <property type="match status" value="3"/>
</dbReference>
<dbReference type="AlphaFoldDB" id="A0A9D4SNT1"/>
<dbReference type="VEuPathDB" id="VectorBase:RSAN_053224"/>
<keyword evidence="8" id="KW-1185">Reference proteome</keyword>